<protein>
    <recommendedName>
        <fullName evidence="5">FtsK domain-containing protein</fullName>
    </recommendedName>
</protein>
<dbReference type="Proteomes" id="UP000297948">
    <property type="component" value="Unassembled WGS sequence"/>
</dbReference>
<keyword evidence="4" id="KW-1185">Reference proteome</keyword>
<feature type="compositionally biased region" description="Low complexity" evidence="1">
    <location>
        <begin position="485"/>
        <end position="494"/>
    </location>
</feature>
<comment type="caution">
    <text evidence="3">The sequence shown here is derived from an EMBL/GenBank/DDBJ whole genome shotgun (WGS) entry which is preliminary data.</text>
</comment>
<keyword evidence="2" id="KW-0812">Transmembrane</keyword>
<evidence type="ECO:0000256" key="2">
    <source>
        <dbReference type="SAM" id="Phobius"/>
    </source>
</evidence>
<evidence type="ECO:0008006" key="5">
    <source>
        <dbReference type="Google" id="ProtNLM"/>
    </source>
</evidence>
<evidence type="ECO:0000256" key="1">
    <source>
        <dbReference type="SAM" id="MobiDB-lite"/>
    </source>
</evidence>
<proteinExistence type="predicted"/>
<feature type="transmembrane region" description="Helical" evidence="2">
    <location>
        <begin position="50"/>
        <end position="81"/>
    </location>
</feature>
<accession>A0A4Z0HDC7</accession>
<feature type="region of interest" description="Disordered" evidence="1">
    <location>
        <begin position="485"/>
        <end position="552"/>
    </location>
</feature>
<dbReference type="AlphaFoldDB" id="A0A4Z0HDC7"/>
<evidence type="ECO:0000313" key="3">
    <source>
        <dbReference type="EMBL" id="TGB18469.1"/>
    </source>
</evidence>
<dbReference type="InterPro" id="IPR027417">
    <property type="entry name" value="P-loop_NTPase"/>
</dbReference>
<dbReference type="RefSeq" id="WP_135337107.1">
    <property type="nucleotide sequence ID" value="NZ_JBHLTX010000070.1"/>
</dbReference>
<keyword evidence="2" id="KW-1133">Transmembrane helix</keyword>
<feature type="compositionally biased region" description="Basic and acidic residues" evidence="1">
    <location>
        <begin position="495"/>
        <end position="510"/>
    </location>
</feature>
<organism evidence="3 4">
    <name type="scientific">Streptomyces palmae</name>
    <dbReference type="NCBI Taxonomy" id="1701085"/>
    <lineage>
        <taxon>Bacteria</taxon>
        <taxon>Bacillati</taxon>
        <taxon>Actinomycetota</taxon>
        <taxon>Actinomycetes</taxon>
        <taxon>Kitasatosporales</taxon>
        <taxon>Streptomycetaceae</taxon>
        <taxon>Streptomyces</taxon>
    </lineage>
</organism>
<keyword evidence="2" id="KW-0472">Membrane</keyword>
<sequence>MFRRPLPRPWADAAVDVLHPVLTISRGLRRLSAGARQYWTRLPGDRRGPVLLFVLACAMVLAVLPYGPLLAAGAAMAAAGWAGRGSRQAAPGPDPAEAGRLQQLYEALVPYFSVPQDAGPLYRHGGAWSDAFEEHRFDGGRLSLLRLRYPAYFTDGEPECRTRVEQVLCGKSGRDREYLFDWDEEGNRLTVTALPPLRTDIPVQRFGTAPGETVLGFTDPSPAAPTLPVAGAEPAGTRELPPVVWRTGPRATEPHLLVTGRAGSGATTLLRCVALQALRDGDVLVLDGGGVGEYAFLAGRPGVLAVESGLRGVQAALEWAAHETEQRLAAADRARQLGTIPAGEAHRPLWILVDRPSMLAQLAAADGRPDPQELLRVPLWHGRAVGVTVVVAEYCENLDALGSPVHAHARARVVLGAVPAGQVAAVLGAPPHTTGAYEVPPGRGYARLGTGPVHRIQVPAAPDPYDPGVGEALRRAVLEMLPEPAEESAALPPADHGDRPPGSAEVREPAEAGDMVPGPTAPAPSRDAAPSLVKGAGPRWADDDGALPVQAT</sequence>
<dbReference type="Gene3D" id="3.40.50.300">
    <property type="entry name" value="P-loop containing nucleotide triphosphate hydrolases"/>
    <property type="match status" value="1"/>
</dbReference>
<gene>
    <name evidence="3" type="ORF">E4099_01830</name>
</gene>
<reference evidence="3 4" key="1">
    <citation type="submission" date="2019-03" db="EMBL/GenBank/DDBJ databases">
        <authorList>
            <person name="Gonzalez-Pimentel J.L."/>
        </authorList>
    </citation>
    <scope>NUCLEOTIDE SEQUENCE [LARGE SCALE GENOMIC DNA]</scope>
    <source>
        <strain evidence="3 4">JCM 31289</strain>
    </source>
</reference>
<name>A0A4Z0HDC7_9ACTN</name>
<evidence type="ECO:0000313" key="4">
    <source>
        <dbReference type="Proteomes" id="UP000297948"/>
    </source>
</evidence>
<dbReference type="SUPFAM" id="SSF52540">
    <property type="entry name" value="P-loop containing nucleoside triphosphate hydrolases"/>
    <property type="match status" value="1"/>
</dbReference>
<dbReference type="OrthoDB" id="3845669at2"/>
<dbReference type="EMBL" id="SRID01000007">
    <property type="protein sequence ID" value="TGB18469.1"/>
    <property type="molecule type" value="Genomic_DNA"/>
</dbReference>